<reference evidence="3 5" key="1">
    <citation type="journal article" date="2014" name="Agronomy (Basel)">
        <title>A Draft Genome Sequence for Ensete ventricosum, the Drought-Tolerant Tree Against Hunger.</title>
        <authorList>
            <person name="Harrison J."/>
            <person name="Moore K.A."/>
            <person name="Paszkiewicz K."/>
            <person name="Jones T."/>
            <person name="Grant M."/>
            <person name="Ambacheew D."/>
            <person name="Muzemil S."/>
            <person name="Studholme D.J."/>
        </authorList>
    </citation>
    <scope>NUCLEOTIDE SEQUENCE [LARGE SCALE GENOMIC DNA]</scope>
</reference>
<reference evidence="4" key="2">
    <citation type="journal article" date="2018" name="Data Brief">
        <title>Genome sequence data from 17 accessions of Ensete ventricosum, a staple food crop for millions in Ethiopia.</title>
        <authorList>
            <person name="Yemataw Z."/>
            <person name="Muzemil S."/>
            <person name="Ambachew D."/>
            <person name="Tripathi L."/>
            <person name="Tesfaye K."/>
            <person name="Chala A."/>
            <person name="Farbos A."/>
            <person name="O'Neill P."/>
            <person name="Moore K."/>
            <person name="Grant M."/>
            <person name="Studholme D.J."/>
        </authorList>
    </citation>
    <scope>NUCLEOTIDE SEQUENCE [LARGE SCALE GENOMIC DNA]</scope>
    <source>
        <tissue evidence="4">Leaf</tissue>
    </source>
</reference>
<dbReference type="SUPFAM" id="SSF54585">
    <property type="entry name" value="Cdc48 domain 2-like"/>
    <property type="match status" value="1"/>
</dbReference>
<dbReference type="InterPro" id="IPR029067">
    <property type="entry name" value="CDC48_domain_2-like_sf"/>
</dbReference>
<feature type="non-terminal residue" evidence="3">
    <location>
        <position position="1"/>
    </location>
</feature>
<protein>
    <submittedName>
        <fullName evidence="3">Uncharacterized protein</fullName>
    </submittedName>
</protein>
<evidence type="ECO:0000313" key="5">
    <source>
        <dbReference type="Proteomes" id="UP000287651"/>
    </source>
</evidence>
<keyword evidence="1" id="KW-0547">Nucleotide-binding</keyword>
<dbReference type="Proteomes" id="UP000287651">
    <property type="component" value="Unassembled WGS sequence"/>
</dbReference>
<sequence length="54" mass="6340">FRFVPPDNFKLALLTLELDFVKGKTNRTEQLDAVLLAQQLQKKFIEQVRHQQVS</sequence>
<keyword evidence="2" id="KW-0067">ATP-binding</keyword>
<evidence type="ECO:0000313" key="3">
    <source>
        <dbReference type="EMBL" id="RRT70806.1"/>
    </source>
</evidence>
<reference evidence="3" key="3">
    <citation type="submission" date="2018-09" db="EMBL/GenBank/DDBJ databases">
        <authorList>
            <person name="Harrison J."/>
            <person name="Moore K.A."/>
            <person name="Paszkiewicz K."/>
            <person name="Jones T."/>
            <person name="Grant M."/>
            <person name="Ambacheew D."/>
            <person name="Muzemil S."/>
            <person name="Studholme D."/>
        </authorList>
    </citation>
    <scope>NUCLEOTIDE SEQUENCE</scope>
</reference>
<dbReference type="Proteomes" id="UP000290560">
    <property type="component" value="Unassembled WGS sequence"/>
</dbReference>
<dbReference type="GO" id="GO:0005524">
    <property type="term" value="F:ATP binding"/>
    <property type="evidence" value="ECO:0007669"/>
    <property type="project" value="UniProtKB-KW"/>
</dbReference>
<organism evidence="3 5">
    <name type="scientific">Ensete ventricosum</name>
    <name type="common">Abyssinian banana</name>
    <name type="synonym">Musa ensete</name>
    <dbReference type="NCBI Taxonomy" id="4639"/>
    <lineage>
        <taxon>Eukaryota</taxon>
        <taxon>Viridiplantae</taxon>
        <taxon>Streptophyta</taxon>
        <taxon>Embryophyta</taxon>
        <taxon>Tracheophyta</taxon>
        <taxon>Spermatophyta</taxon>
        <taxon>Magnoliopsida</taxon>
        <taxon>Liliopsida</taxon>
        <taxon>Zingiberales</taxon>
        <taxon>Musaceae</taxon>
        <taxon>Ensete</taxon>
    </lineage>
</organism>
<evidence type="ECO:0000313" key="4">
    <source>
        <dbReference type="EMBL" id="RZR75522.1"/>
    </source>
</evidence>
<evidence type="ECO:0000256" key="2">
    <source>
        <dbReference type="ARBA" id="ARBA00022840"/>
    </source>
</evidence>
<gene>
    <name evidence="3" type="ORF">B296_00033893</name>
    <name evidence="4" type="ORF">BHM03_00060070</name>
</gene>
<dbReference type="AlphaFoldDB" id="A0A427A3M6"/>
<dbReference type="EMBL" id="KV876888">
    <property type="protein sequence ID" value="RZR75522.1"/>
    <property type="molecule type" value="Genomic_DNA"/>
</dbReference>
<proteinExistence type="predicted"/>
<dbReference type="EMBL" id="AMZH03003898">
    <property type="protein sequence ID" value="RRT70806.1"/>
    <property type="molecule type" value="Genomic_DNA"/>
</dbReference>
<name>A0A427A3M6_ENSVE</name>
<accession>A0A427A3M6</accession>
<dbReference type="Gene3D" id="3.10.330.10">
    <property type="match status" value="1"/>
</dbReference>
<evidence type="ECO:0000256" key="1">
    <source>
        <dbReference type="ARBA" id="ARBA00022741"/>
    </source>
</evidence>